<sequence length="300" mass="34080">MNLFKLNHISKKVALLISAFYTLAITSCSKDPDNIDESKLADFSIEFDHIVGEDRFYIDPNYQYRNSKNEAFSIRTLMYYISNIKVYRADGSVYTVPADDSYFLVNGADRNSRFTKVQVPEGDYTRVEFMIGVDRERNIMPMERRTGVLSFNPNEGHSGMFWTWSQGYIFFKLEGNSEVVADDRTGDPTGNKQFKYHIGGFGYPFDDPEAMDNIKIINVDLTQTGGDHIAHVREGLRSNVHLMVNLMKVFDGPNDVSIAKTPNVMFNKDDSGRVAGNFAAMFTHDHTENYVKSESELGSN</sequence>
<keyword evidence="3" id="KW-1185">Reference proteome</keyword>
<dbReference type="EMBL" id="JBHUMA010000004">
    <property type="protein sequence ID" value="MFD2597635.1"/>
    <property type="molecule type" value="Genomic_DNA"/>
</dbReference>
<reference evidence="3" key="1">
    <citation type="journal article" date="2019" name="Int. J. Syst. Evol. Microbiol.">
        <title>The Global Catalogue of Microorganisms (GCM) 10K type strain sequencing project: providing services to taxonomists for standard genome sequencing and annotation.</title>
        <authorList>
            <consortium name="The Broad Institute Genomics Platform"/>
            <consortium name="The Broad Institute Genome Sequencing Center for Infectious Disease"/>
            <person name="Wu L."/>
            <person name="Ma J."/>
        </authorList>
    </citation>
    <scope>NUCLEOTIDE SEQUENCE [LARGE SCALE GENOMIC DNA]</scope>
    <source>
        <strain evidence="3">KCTC 42248</strain>
    </source>
</reference>
<protein>
    <submittedName>
        <fullName evidence="2">MbnP family protein</fullName>
    </submittedName>
</protein>
<evidence type="ECO:0000313" key="3">
    <source>
        <dbReference type="Proteomes" id="UP001597393"/>
    </source>
</evidence>
<dbReference type="Pfam" id="PF20243">
    <property type="entry name" value="MbnP"/>
    <property type="match status" value="1"/>
</dbReference>
<feature type="domain" description="Copper-binding protein MbnP-like" evidence="1">
    <location>
        <begin position="42"/>
        <end position="265"/>
    </location>
</feature>
<dbReference type="InterPro" id="IPR046863">
    <property type="entry name" value="MbnP-like_dom"/>
</dbReference>
<dbReference type="PROSITE" id="PS51257">
    <property type="entry name" value="PROKAR_LIPOPROTEIN"/>
    <property type="match status" value="1"/>
</dbReference>
<dbReference type="Proteomes" id="UP001597393">
    <property type="component" value="Unassembled WGS sequence"/>
</dbReference>
<name>A0ABW5NFP9_9SPHI</name>
<comment type="caution">
    <text evidence="2">The sequence shown here is derived from an EMBL/GenBank/DDBJ whole genome shotgun (WGS) entry which is preliminary data.</text>
</comment>
<dbReference type="RefSeq" id="WP_380866921.1">
    <property type="nucleotide sequence ID" value="NZ_JBHUMA010000004.1"/>
</dbReference>
<evidence type="ECO:0000313" key="2">
    <source>
        <dbReference type="EMBL" id="MFD2597635.1"/>
    </source>
</evidence>
<proteinExistence type="predicted"/>
<organism evidence="2 3">
    <name type="scientific">Sphingobacterium corticis</name>
    <dbReference type="NCBI Taxonomy" id="1812823"/>
    <lineage>
        <taxon>Bacteria</taxon>
        <taxon>Pseudomonadati</taxon>
        <taxon>Bacteroidota</taxon>
        <taxon>Sphingobacteriia</taxon>
        <taxon>Sphingobacteriales</taxon>
        <taxon>Sphingobacteriaceae</taxon>
        <taxon>Sphingobacterium</taxon>
    </lineage>
</organism>
<gene>
    <name evidence="2" type="ORF">ACFSQ3_01620</name>
</gene>
<evidence type="ECO:0000259" key="1">
    <source>
        <dbReference type="Pfam" id="PF20243"/>
    </source>
</evidence>
<accession>A0ABW5NFP9</accession>